<feature type="non-terminal residue" evidence="1">
    <location>
        <position position="1"/>
    </location>
</feature>
<keyword evidence="2" id="KW-1185">Reference proteome</keyword>
<sequence length="188" mass="21219">DQLVPYEGIEGNYFLSSFEGTLFRIPLRQQPSEISDSIFTTAQVLQLLSSIKLNIASQFLFLRNIETIEVSHIPAAPVQIIPVWKAVAGMDEVARNKRKVIVNDAVQIFQMRVELIDDASKQNDHWIIATGAQQDPDNSQLKQYAKRHRLRILGGVAALLNSTKKRLHVEDQVINLNASLDGNQEEFK</sequence>
<feature type="non-terminal residue" evidence="1">
    <location>
        <position position="188"/>
    </location>
</feature>
<comment type="caution">
    <text evidence="1">The sequence shown here is derived from an EMBL/GenBank/DDBJ whole genome shotgun (WGS) entry which is preliminary data.</text>
</comment>
<dbReference type="Proteomes" id="UP000789525">
    <property type="component" value="Unassembled WGS sequence"/>
</dbReference>
<dbReference type="EMBL" id="CAJVPT010065917">
    <property type="protein sequence ID" value="CAG8772566.1"/>
    <property type="molecule type" value="Genomic_DNA"/>
</dbReference>
<proteinExistence type="predicted"/>
<evidence type="ECO:0000313" key="1">
    <source>
        <dbReference type="EMBL" id="CAG8772566.1"/>
    </source>
</evidence>
<gene>
    <name evidence="1" type="ORF">ACOLOM_LOCUS13883</name>
</gene>
<protein>
    <submittedName>
        <fullName evidence="1">26_t:CDS:1</fullName>
    </submittedName>
</protein>
<accession>A0ACA9R135</accession>
<reference evidence="1" key="1">
    <citation type="submission" date="2021-06" db="EMBL/GenBank/DDBJ databases">
        <authorList>
            <person name="Kallberg Y."/>
            <person name="Tangrot J."/>
            <person name="Rosling A."/>
        </authorList>
    </citation>
    <scope>NUCLEOTIDE SEQUENCE</scope>
    <source>
        <strain evidence="1">CL356</strain>
    </source>
</reference>
<name>A0ACA9R135_9GLOM</name>
<evidence type="ECO:0000313" key="2">
    <source>
        <dbReference type="Proteomes" id="UP000789525"/>
    </source>
</evidence>
<organism evidence="1 2">
    <name type="scientific">Acaulospora colombiana</name>
    <dbReference type="NCBI Taxonomy" id="27376"/>
    <lineage>
        <taxon>Eukaryota</taxon>
        <taxon>Fungi</taxon>
        <taxon>Fungi incertae sedis</taxon>
        <taxon>Mucoromycota</taxon>
        <taxon>Glomeromycotina</taxon>
        <taxon>Glomeromycetes</taxon>
        <taxon>Diversisporales</taxon>
        <taxon>Acaulosporaceae</taxon>
        <taxon>Acaulospora</taxon>
    </lineage>
</organism>